<name>A0ABP8M318_9BACT</name>
<evidence type="ECO:0000256" key="2">
    <source>
        <dbReference type="ARBA" id="ARBA00022801"/>
    </source>
</evidence>
<dbReference type="InterPro" id="IPR050535">
    <property type="entry name" value="DNA_Repair-Maintenance_Comp"/>
</dbReference>
<comment type="caution">
    <text evidence="6">The sequence shown here is derived from an EMBL/GenBank/DDBJ whole genome shotgun (WGS) entry which is preliminary data.</text>
</comment>
<keyword evidence="3 4" id="KW-0269">Exonuclease</keyword>
<dbReference type="InterPro" id="IPR004593">
    <property type="entry name" value="SbcD"/>
</dbReference>
<dbReference type="CDD" id="cd00840">
    <property type="entry name" value="MPP_Mre11_N"/>
    <property type="match status" value="1"/>
</dbReference>
<dbReference type="PANTHER" id="PTHR30337:SF0">
    <property type="entry name" value="NUCLEASE SBCCD SUBUNIT D"/>
    <property type="match status" value="1"/>
</dbReference>
<proteinExistence type="inferred from homology"/>
<dbReference type="NCBIfam" id="TIGR00619">
    <property type="entry name" value="sbcd"/>
    <property type="match status" value="1"/>
</dbReference>
<protein>
    <recommendedName>
        <fullName evidence="4">Nuclease SbcCD subunit D</fullName>
    </recommendedName>
</protein>
<evidence type="ECO:0000313" key="7">
    <source>
        <dbReference type="Proteomes" id="UP001501508"/>
    </source>
</evidence>
<evidence type="ECO:0000256" key="4">
    <source>
        <dbReference type="RuleBase" id="RU363069"/>
    </source>
</evidence>
<evidence type="ECO:0000256" key="1">
    <source>
        <dbReference type="ARBA" id="ARBA00022722"/>
    </source>
</evidence>
<evidence type="ECO:0000259" key="5">
    <source>
        <dbReference type="Pfam" id="PF00149"/>
    </source>
</evidence>
<dbReference type="Gene3D" id="3.60.21.10">
    <property type="match status" value="1"/>
</dbReference>
<accession>A0ABP8M318</accession>
<organism evidence="6 7">
    <name type="scientific">Ravibacter arvi</name>
    <dbReference type="NCBI Taxonomy" id="2051041"/>
    <lineage>
        <taxon>Bacteria</taxon>
        <taxon>Pseudomonadati</taxon>
        <taxon>Bacteroidota</taxon>
        <taxon>Cytophagia</taxon>
        <taxon>Cytophagales</taxon>
        <taxon>Spirosomataceae</taxon>
        <taxon>Ravibacter</taxon>
    </lineage>
</organism>
<dbReference type="Proteomes" id="UP001501508">
    <property type="component" value="Unassembled WGS sequence"/>
</dbReference>
<dbReference type="InterPro" id="IPR004843">
    <property type="entry name" value="Calcineurin-like_PHP"/>
</dbReference>
<gene>
    <name evidence="4" type="primary">sbcD</name>
    <name evidence="6" type="ORF">GCM10023091_27370</name>
</gene>
<sequence length="404" mass="45267">MGKVKVLHTADWHIGKLLHKYSLEEDHRLFFDWLYDTIKTRDIDLLLVSGDVFDTAFPSNASLGMYYGFLTRLLGHKCRIIITGGNHDSAGVLNAPRDLLTHLTINVVGDVTGFPSAGYFAFPEWGISIGAIPFLRDSDLRRAVSGLGYEDRAALIREGITRFYHEMAAHHQSVYPGNSLIGMGHLFVSGAEVSESERDIHVVGNLAAFGGAQFPPGYAYLALGHIHKPQKITDSIRYSGSPIPLSFSERNDPKYVIELTFEDGKLVHSETLSTPALRELRSFSGSLDQVWGELDLYAPETALEPLVEINVVEETYDPARSLRFELLLREFEKAPFRIIKPRLTFQNRLKDASDLFVPGTEVADLSPKQVFLKRMEKEVLDEEVRKVLSEAFEELLSEVSATDL</sequence>
<keyword evidence="1 4" id="KW-0540">Nuclease</keyword>
<reference evidence="7" key="1">
    <citation type="journal article" date="2019" name="Int. J. Syst. Evol. Microbiol.">
        <title>The Global Catalogue of Microorganisms (GCM) 10K type strain sequencing project: providing services to taxonomists for standard genome sequencing and annotation.</title>
        <authorList>
            <consortium name="The Broad Institute Genomics Platform"/>
            <consortium name="The Broad Institute Genome Sequencing Center for Infectious Disease"/>
            <person name="Wu L."/>
            <person name="Ma J."/>
        </authorList>
    </citation>
    <scope>NUCLEOTIDE SEQUENCE [LARGE SCALE GENOMIC DNA]</scope>
    <source>
        <strain evidence="7">JCM 31920</strain>
    </source>
</reference>
<keyword evidence="4" id="KW-0235">DNA replication</keyword>
<dbReference type="PANTHER" id="PTHR30337">
    <property type="entry name" value="COMPONENT OF ATP-DEPENDENT DSDNA EXONUCLEASE"/>
    <property type="match status" value="1"/>
</dbReference>
<dbReference type="InterPro" id="IPR029052">
    <property type="entry name" value="Metallo-depent_PP-like"/>
</dbReference>
<keyword evidence="4" id="KW-0255">Endonuclease</keyword>
<dbReference type="GO" id="GO:0004527">
    <property type="term" value="F:exonuclease activity"/>
    <property type="evidence" value="ECO:0007669"/>
    <property type="project" value="UniProtKB-KW"/>
</dbReference>
<evidence type="ECO:0000313" key="6">
    <source>
        <dbReference type="EMBL" id="GAA4441707.1"/>
    </source>
</evidence>
<dbReference type="InterPro" id="IPR041796">
    <property type="entry name" value="Mre11_N"/>
</dbReference>
<dbReference type="Pfam" id="PF00149">
    <property type="entry name" value="Metallophos"/>
    <property type="match status" value="1"/>
</dbReference>
<keyword evidence="4" id="KW-0233">DNA recombination</keyword>
<comment type="function">
    <text evidence="4">SbcCD cleaves DNA hairpin structures. These structures can inhibit DNA replication and are intermediates in certain DNA recombination reactions. The complex acts as a 3'-&gt;5' double strand exonuclease that can open hairpins. It also has a 5' single-strand endonuclease activity.</text>
</comment>
<feature type="domain" description="Calcineurin-like phosphoesterase" evidence="5">
    <location>
        <begin position="5"/>
        <end position="229"/>
    </location>
</feature>
<dbReference type="SUPFAM" id="SSF56300">
    <property type="entry name" value="Metallo-dependent phosphatases"/>
    <property type="match status" value="1"/>
</dbReference>
<evidence type="ECO:0000256" key="3">
    <source>
        <dbReference type="ARBA" id="ARBA00022839"/>
    </source>
</evidence>
<comment type="subunit">
    <text evidence="4">Heterodimer of SbcC and SbcD.</text>
</comment>
<comment type="similarity">
    <text evidence="4">Belongs to the SbcD family.</text>
</comment>
<keyword evidence="2 4" id="KW-0378">Hydrolase</keyword>
<dbReference type="EMBL" id="BAABEY010000025">
    <property type="protein sequence ID" value="GAA4441707.1"/>
    <property type="molecule type" value="Genomic_DNA"/>
</dbReference>
<keyword evidence="7" id="KW-1185">Reference proteome</keyword>